<evidence type="ECO:0000256" key="5">
    <source>
        <dbReference type="ARBA" id="ARBA00022840"/>
    </source>
</evidence>
<evidence type="ECO:0000256" key="2">
    <source>
        <dbReference type="ARBA" id="ARBA00022598"/>
    </source>
</evidence>
<dbReference type="PANTHER" id="PTHR43107">
    <property type="entry name" value="LONG-CHAIN FATTY ACID TRANSPORT PROTEIN"/>
    <property type="match status" value="1"/>
</dbReference>
<dbReference type="GO" id="GO:0005886">
    <property type="term" value="C:plasma membrane"/>
    <property type="evidence" value="ECO:0007669"/>
    <property type="project" value="TreeGrafter"/>
</dbReference>
<keyword evidence="4" id="KW-0443">Lipid metabolism</keyword>
<dbReference type="GO" id="GO:0005324">
    <property type="term" value="F:long-chain fatty acid transmembrane transporter activity"/>
    <property type="evidence" value="ECO:0007669"/>
    <property type="project" value="TreeGrafter"/>
</dbReference>
<dbReference type="SUPFAM" id="SSF56801">
    <property type="entry name" value="Acetyl-CoA synthetase-like"/>
    <property type="match status" value="1"/>
</dbReference>
<evidence type="ECO:0000256" key="3">
    <source>
        <dbReference type="ARBA" id="ARBA00022741"/>
    </source>
</evidence>
<dbReference type="InterPro" id="IPR045851">
    <property type="entry name" value="AMP-bd_C_sf"/>
</dbReference>
<evidence type="ECO:0000256" key="7">
    <source>
        <dbReference type="ARBA" id="ARBA00036527"/>
    </source>
</evidence>
<dbReference type="Gene3D" id="3.30.300.30">
    <property type="match status" value="1"/>
</dbReference>
<protein>
    <recommendedName>
        <fullName evidence="6">long-chain-fatty-acid--CoA ligase</fullName>
        <ecNumber evidence="6">6.2.1.3</ecNumber>
    </recommendedName>
    <alternativeName>
        <fullName evidence="8">Long-chain-fatty-acid--CoA ligase</fullName>
    </alternativeName>
</protein>
<sequence>MEETSKYLFQCVHCLSRWRGENVSTAEVEGVISSLIGLKDAIVYGVSIPNVEGRAGMAAIADPEKKLNLVTLAKGLKTKLPVYARPLFVRILPEPPLTATFKLKKKELLEDGYNPNTVTDPLFYLDQKMGEFVPLTPKLYDDIVQGVVRL</sequence>
<comment type="catalytic activity">
    <reaction evidence="7">
        <text>a very long-chain fatty acid + ATP + CoA = a very long-chain fatty acyl-CoA + AMP + diphosphate</text>
        <dbReference type="Rhea" id="RHEA:54536"/>
        <dbReference type="ChEBI" id="CHEBI:30616"/>
        <dbReference type="ChEBI" id="CHEBI:33019"/>
        <dbReference type="ChEBI" id="CHEBI:57287"/>
        <dbReference type="ChEBI" id="CHEBI:58950"/>
        <dbReference type="ChEBI" id="CHEBI:138261"/>
        <dbReference type="ChEBI" id="CHEBI:456215"/>
    </reaction>
    <physiologicalReaction direction="left-to-right" evidence="7">
        <dbReference type="Rhea" id="RHEA:54537"/>
    </physiologicalReaction>
</comment>
<dbReference type="Pfam" id="PF13193">
    <property type="entry name" value="AMP-binding_C"/>
    <property type="match status" value="1"/>
</dbReference>
<dbReference type="GO" id="GO:0005789">
    <property type="term" value="C:endoplasmic reticulum membrane"/>
    <property type="evidence" value="ECO:0007669"/>
    <property type="project" value="TreeGrafter"/>
</dbReference>
<proteinExistence type="inferred from homology"/>
<evidence type="ECO:0000313" key="12">
    <source>
        <dbReference type="Proteomes" id="UP000653454"/>
    </source>
</evidence>
<keyword evidence="3" id="KW-0547">Nucleotide-binding</keyword>
<dbReference type="InterPro" id="IPR025110">
    <property type="entry name" value="AMP-bd_C"/>
</dbReference>
<comment type="catalytic activity">
    <reaction evidence="9">
        <text>tetracosanoate + ATP + CoA = tetracosanoyl-CoA + AMP + diphosphate</text>
        <dbReference type="Rhea" id="RHEA:33639"/>
        <dbReference type="ChEBI" id="CHEBI:30616"/>
        <dbReference type="ChEBI" id="CHEBI:31014"/>
        <dbReference type="ChEBI" id="CHEBI:33019"/>
        <dbReference type="ChEBI" id="CHEBI:57287"/>
        <dbReference type="ChEBI" id="CHEBI:65052"/>
        <dbReference type="ChEBI" id="CHEBI:456215"/>
    </reaction>
    <physiologicalReaction direction="left-to-right" evidence="9">
        <dbReference type="Rhea" id="RHEA:33640"/>
    </physiologicalReaction>
</comment>
<name>A0A8S4FS98_PLUXY</name>
<comment type="similarity">
    <text evidence="1">Belongs to the ATP-dependent AMP-binding enzyme family.</text>
</comment>
<evidence type="ECO:0000256" key="9">
    <source>
        <dbReference type="ARBA" id="ARBA00048666"/>
    </source>
</evidence>
<dbReference type="EC" id="6.2.1.3" evidence="6"/>
<evidence type="ECO:0000256" key="4">
    <source>
        <dbReference type="ARBA" id="ARBA00022832"/>
    </source>
</evidence>
<dbReference type="Proteomes" id="UP000653454">
    <property type="component" value="Unassembled WGS sequence"/>
</dbReference>
<dbReference type="GO" id="GO:0005524">
    <property type="term" value="F:ATP binding"/>
    <property type="evidence" value="ECO:0007669"/>
    <property type="project" value="UniProtKB-KW"/>
</dbReference>
<reference evidence="11" key="1">
    <citation type="submission" date="2020-11" db="EMBL/GenBank/DDBJ databases">
        <authorList>
            <person name="Whiteford S."/>
        </authorList>
    </citation>
    <scope>NUCLEOTIDE SEQUENCE</scope>
</reference>
<keyword evidence="12" id="KW-1185">Reference proteome</keyword>
<evidence type="ECO:0000256" key="1">
    <source>
        <dbReference type="ARBA" id="ARBA00006432"/>
    </source>
</evidence>
<evidence type="ECO:0000313" key="11">
    <source>
        <dbReference type="EMBL" id="CAG9131540.1"/>
    </source>
</evidence>
<gene>
    <name evidence="11" type="ORF">PLXY2_LOCUS10355</name>
</gene>
<evidence type="ECO:0000256" key="8">
    <source>
        <dbReference type="ARBA" id="ARBA00041297"/>
    </source>
</evidence>
<evidence type="ECO:0000259" key="10">
    <source>
        <dbReference type="Pfam" id="PF13193"/>
    </source>
</evidence>
<evidence type="ECO:0000256" key="6">
    <source>
        <dbReference type="ARBA" id="ARBA00026121"/>
    </source>
</evidence>
<comment type="caution">
    <text evidence="11">The sequence shown here is derived from an EMBL/GenBank/DDBJ whole genome shotgun (WGS) entry which is preliminary data.</text>
</comment>
<dbReference type="EMBL" id="CAJHNJ030000045">
    <property type="protein sequence ID" value="CAG9131540.1"/>
    <property type="molecule type" value="Genomic_DNA"/>
</dbReference>
<keyword evidence="2" id="KW-0436">Ligase</keyword>
<dbReference type="AlphaFoldDB" id="A0A8S4FS98"/>
<feature type="domain" description="AMP-binding enzyme C-terminal" evidence="10">
    <location>
        <begin position="27"/>
        <end position="102"/>
    </location>
</feature>
<organism evidence="11 12">
    <name type="scientific">Plutella xylostella</name>
    <name type="common">Diamondback moth</name>
    <name type="synonym">Plutella maculipennis</name>
    <dbReference type="NCBI Taxonomy" id="51655"/>
    <lineage>
        <taxon>Eukaryota</taxon>
        <taxon>Metazoa</taxon>
        <taxon>Ecdysozoa</taxon>
        <taxon>Arthropoda</taxon>
        <taxon>Hexapoda</taxon>
        <taxon>Insecta</taxon>
        <taxon>Pterygota</taxon>
        <taxon>Neoptera</taxon>
        <taxon>Endopterygota</taxon>
        <taxon>Lepidoptera</taxon>
        <taxon>Glossata</taxon>
        <taxon>Ditrysia</taxon>
        <taxon>Yponomeutoidea</taxon>
        <taxon>Plutellidae</taxon>
        <taxon>Plutella</taxon>
    </lineage>
</organism>
<accession>A0A8S4FS98</accession>
<dbReference type="PANTHER" id="PTHR43107:SF15">
    <property type="entry name" value="FATTY ACID TRANSPORT PROTEIN 3, ISOFORM A"/>
    <property type="match status" value="1"/>
</dbReference>
<dbReference type="GO" id="GO:0044539">
    <property type="term" value="P:long-chain fatty acid import into cell"/>
    <property type="evidence" value="ECO:0007669"/>
    <property type="project" value="TreeGrafter"/>
</dbReference>
<keyword evidence="5" id="KW-0067">ATP-binding</keyword>
<dbReference type="FunFam" id="3.30.300.30:FF:000002">
    <property type="entry name" value="Long-chain fatty acid transport protein 1"/>
    <property type="match status" value="1"/>
</dbReference>
<dbReference type="GO" id="GO:0004467">
    <property type="term" value="F:long-chain fatty acid-CoA ligase activity"/>
    <property type="evidence" value="ECO:0007669"/>
    <property type="project" value="UniProtKB-EC"/>
</dbReference>
<keyword evidence="4" id="KW-0276">Fatty acid metabolism</keyword>